<sequence>MKHLLTFSASLLLFFTSCNDKFSKFDDGMYADIETNKGDILVKLEFEKTPITVANFVSLTEGKNPFVADEYKGKPYYDGLTFHRVIPDFMIQGGDPNGDGSGNPGYKFKDEFHPDLKHNKGGILSMANAGPKTNGSQFFITHKETPWLDNVHTVFGEVMEGKNVVDSIQMNDTIRKITIIRKGAEAKKFDAVKIFKDYYTVEAEVQKKEAEEQRLAALKVEATEKLKADQIAKLKEEGTKTKSGLIYQFLNKGNGAKPKKGTKVYVNYAGFLQNGQLFDSNYEEVSKMYGKFDSMRAQQNGYVPFPFEFGNKQGLIPGFIEGIELLSFGDKIMVYIPSNLGYGAQGAGHVIPPNTDIIFEIDIVENMPN</sequence>
<dbReference type="InterPro" id="IPR002130">
    <property type="entry name" value="Cyclophilin-type_PPIase_dom"/>
</dbReference>
<dbReference type="PROSITE" id="PS00170">
    <property type="entry name" value="CSA_PPIASE_1"/>
    <property type="match status" value="1"/>
</dbReference>
<dbReference type="PROSITE" id="PS51257">
    <property type="entry name" value="PROKAR_LIPOPROTEIN"/>
    <property type="match status" value="1"/>
</dbReference>
<dbReference type="CDD" id="cd00317">
    <property type="entry name" value="cyclophilin"/>
    <property type="match status" value="1"/>
</dbReference>
<keyword evidence="7" id="KW-0175">Coiled coil</keyword>
<evidence type="ECO:0000256" key="4">
    <source>
        <dbReference type="ARBA" id="ARBA00023110"/>
    </source>
</evidence>
<dbReference type="OrthoDB" id="9807797at2"/>
<dbReference type="SUPFAM" id="SSF50891">
    <property type="entry name" value="Cyclophilin-like"/>
    <property type="match status" value="1"/>
</dbReference>
<dbReference type="InterPro" id="IPR046357">
    <property type="entry name" value="PPIase_dom_sf"/>
</dbReference>
<dbReference type="Pfam" id="PF00160">
    <property type="entry name" value="Pro_isomerase"/>
    <property type="match status" value="1"/>
</dbReference>
<keyword evidence="5 6" id="KW-0413">Isomerase</keyword>
<keyword evidence="4 6" id="KW-0697">Rotamase</keyword>
<dbReference type="EMBL" id="WQLW01000011">
    <property type="protein sequence ID" value="MVO10337.1"/>
    <property type="molecule type" value="Genomic_DNA"/>
</dbReference>
<accession>A0A6I4ITX6</accession>
<evidence type="ECO:0000256" key="6">
    <source>
        <dbReference type="PROSITE-ProRule" id="PRU00277"/>
    </source>
</evidence>
<dbReference type="InterPro" id="IPR020892">
    <property type="entry name" value="Cyclophilin-type_PPIase_CS"/>
</dbReference>
<gene>
    <name evidence="10" type="ORF">GOQ30_14280</name>
</gene>
<proteinExistence type="inferred from homology"/>
<evidence type="ECO:0000256" key="1">
    <source>
        <dbReference type="ARBA" id="ARBA00000971"/>
    </source>
</evidence>
<comment type="caution">
    <text evidence="10">The sequence shown here is derived from an EMBL/GenBank/DDBJ whole genome shotgun (WGS) entry which is preliminary data.</text>
</comment>
<dbReference type="PRINTS" id="PR00153">
    <property type="entry name" value="CSAPPISMRASE"/>
</dbReference>
<dbReference type="EC" id="5.2.1.8" evidence="3 6"/>
<dbReference type="InterPro" id="IPR001179">
    <property type="entry name" value="PPIase_FKBP_dom"/>
</dbReference>
<dbReference type="Proteomes" id="UP000431264">
    <property type="component" value="Unassembled WGS sequence"/>
</dbReference>
<dbReference type="RefSeq" id="WP_140998764.1">
    <property type="nucleotide sequence ID" value="NZ_VDCZ01000011.1"/>
</dbReference>
<evidence type="ECO:0000256" key="7">
    <source>
        <dbReference type="SAM" id="Coils"/>
    </source>
</evidence>
<dbReference type="Pfam" id="PF00254">
    <property type="entry name" value="FKBP_C"/>
    <property type="match status" value="1"/>
</dbReference>
<comment type="catalytic activity">
    <reaction evidence="1 6">
        <text>[protein]-peptidylproline (omega=180) = [protein]-peptidylproline (omega=0)</text>
        <dbReference type="Rhea" id="RHEA:16237"/>
        <dbReference type="Rhea" id="RHEA-COMP:10747"/>
        <dbReference type="Rhea" id="RHEA-COMP:10748"/>
        <dbReference type="ChEBI" id="CHEBI:83833"/>
        <dbReference type="ChEBI" id="CHEBI:83834"/>
        <dbReference type="EC" id="5.2.1.8"/>
    </reaction>
</comment>
<dbReference type="GO" id="GO:0006457">
    <property type="term" value="P:protein folding"/>
    <property type="evidence" value="ECO:0007669"/>
    <property type="project" value="InterPro"/>
</dbReference>
<protein>
    <recommendedName>
        <fullName evidence="3 6">peptidylprolyl isomerase</fullName>
        <ecNumber evidence="3 6">5.2.1.8</ecNumber>
    </recommendedName>
</protein>
<feature type="domain" description="PPIase FKBP-type" evidence="8">
    <location>
        <begin position="261"/>
        <end position="367"/>
    </location>
</feature>
<dbReference type="InterPro" id="IPR029000">
    <property type="entry name" value="Cyclophilin-like_dom_sf"/>
</dbReference>
<dbReference type="Gene3D" id="3.10.50.40">
    <property type="match status" value="1"/>
</dbReference>
<evidence type="ECO:0000313" key="10">
    <source>
        <dbReference type="EMBL" id="MVO10337.1"/>
    </source>
</evidence>
<dbReference type="PROSITE" id="PS50072">
    <property type="entry name" value="CSA_PPIASE_2"/>
    <property type="match status" value="1"/>
</dbReference>
<dbReference type="AlphaFoldDB" id="A0A6I4ITX6"/>
<dbReference type="Gene3D" id="2.40.100.10">
    <property type="entry name" value="Cyclophilin-like"/>
    <property type="match status" value="1"/>
</dbReference>
<evidence type="ECO:0000259" key="8">
    <source>
        <dbReference type="PROSITE" id="PS50059"/>
    </source>
</evidence>
<dbReference type="PANTHER" id="PTHR45625">
    <property type="entry name" value="PEPTIDYL-PROLYL CIS-TRANS ISOMERASE-RELATED"/>
    <property type="match status" value="1"/>
</dbReference>
<reference evidence="11" key="1">
    <citation type="submission" date="2019-05" db="EMBL/GenBank/DDBJ databases">
        <title>Flavobacterium profundi sp. nov., isolated from a deep-sea seamount.</title>
        <authorList>
            <person name="Zhang D.-C."/>
        </authorList>
    </citation>
    <scope>NUCLEOTIDE SEQUENCE [LARGE SCALE GENOMIC DNA]</scope>
    <source>
        <strain evidence="11">TP390</strain>
    </source>
</reference>
<evidence type="ECO:0000313" key="11">
    <source>
        <dbReference type="Proteomes" id="UP000431264"/>
    </source>
</evidence>
<evidence type="ECO:0000256" key="3">
    <source>
        <dbReference type="ARBA" id="ARBA00013194"/>
    </source>
</evidence>
<feature type="domain" description="PPIase cyclophilin-type" evidence="9">
    <location>
        <begin position="34"/>
        <end position="173"/>
    </location>
</feature>
<name>A0A6I4ITX6_9FLAO</name>
<dbReference type="SUPFAM" id="SSF54534">
    <property type="entry name" value="FKBP-like"/>
    <property type="match status" value="1"/>
</dbReference>
<comment type="similarity">
    <text evidence="2">Belongs to the cyclophilin-type PPIase family.</text>
</comment>
<feature type="coiled-coil region" evidence="7">
    <location>
        <begin position="201"/>
        <end position="228"/>
    </location>
</feature>
<evidence type="ECO:0000259" key="9">
    <source>
        <dbReference type="PROSITE" id="PS50072"/>
    </source>
</evidence>
<dbReference type="GO" id="GO:0003755">
    <property type="term" value="F:peptidyl-prolyl cis-trans isomerase activity"/>
    <property type="evidence" value="ECO:0007669"/>
    <property type="project" value="UniProtKB-KW"/>
</dbReference>
<evidence type="ECO:0000256" key="2">
    <source>
        <dbReference type="ARBA" id="ARBA00007365"/>
    </source>
</evidence>
<dbReference type="PANTHER" id="PTHR45625:SF4">
    <property type="entry name" value="PEPTIDYLPROLYL ISOMERASE DOMAIN AND WD REPEAT-CONTAINING PROTEIN 1"/>
    <property type="match status" value="1"/>
</dbReference>
<keyword evidence="11" id="KW-1185">Reference proteome</keyword>
<dbReference type="InterPro" id="IPR044666">
    <property type="entry name" value="Cyclophilin_A-like"/>
</dbReference>
<organism evidence="10 11">
    <name type="scientific">Flavobacterium profundi</name>
    <dbReference type="NCBI Taxonomy" id="1774945"/>
    <lineage>
        <taxon>Bacteria</taxon>
        <taxon>Pseudomonadati</taxon>
        <taxon>Bacteroidota</taxon>
        <taxon>Flavobacteriia</taxon>
        <taxon>Flavobacteriales</taxon>
        <taxon>Flavobacteriaceae</taxon>
        <taxon>Flavobacterium</taxon>
    </lineage>
</organism>
<dbReference type="PROSITE" id="PS50059">
    <property type="entry name" value="FKBP_PPIASE"/>
    <property type="match status" value="1"/>
</dbReference>
<evidence type="ECO:0000256" key="5">
    <source>
        <dbReference type="ARBA" id="ARBA00023235"/>
    </source>
</evidence>